<dbReference type="AlphaFoldDB" id="A0A1R3GBP1"/>
<sequence>MLHSSNPFVAIESATPANASAWSPLSLAAVASSNFNGQATVSGGKRKMRASRVLERDLAESRESCVGERGCVECECEREEMNIRERSG</sequence>
<reference evidence="2" key="1">
    <citation type="submission" date="2013-09" db="EMBL/GenBank/DDBJ databases">
        <title>Corchorus olitorius genome sequencing.</title>
        <authorList>
            <person name="Alam M."/>
            <person name="Haque M.S."/>
            <person name="Islam M.S."/>
            <person name="Emdad E.M."/>
            <person name="Islam M.M."/>
            <person name="Ahmed B."/>
            <person name="Halim A."/>
            <person name="Hossen Q.M.M."/>
            <person name="Hossain M.Z."/>
            <person name="Ahmed R."/>
            <person name="Khan M.M."/>
            <person name="Islam R."/>
            <person name="Rashid M.M."/>
            <person name="Khan S.A."/>
            <person name="Rahman M.S."/>
            <person name="Alam M."/>
            <person name="Yahiya A.S."/>
            <person name="Khan M.S."/>
            <person name="Azam M.S."/>
            <person name="Haque T."/>
            <person name="Lashkar M.Z.H."/>
            <person name="Akhand A.I."/>
            <person name="Morshed G."/>
            <person name="Roy S."/>
            <person name="Uddin K.S."/>
            <person name="Rabeya T."/>
            <person name="Hossain A.S."/>
            <person name="Chowdhury A."/>
            <person name="Snigdha A.R."/>
            <person name="Mortoza M.S."/>
            <person name="Matin S.A."/>
            <person name="Hoque S.M.E."/>
            <person name="Islam M.K."/>
            <person name="Roy D.K."/>
            <person name="Haider R."/>
            <person name="Moosa M.M."/>
            <person name="Elias S.M."/>
            <person name="Hasan A.M."/>
            <person name="Jahan S."/>
            <person name="Shafiuddin M."/>
            <person name="Mahmood N."/>
            <person name="Shommy N.S."/>
        </authorList>
    </citation>
    <scope>NUCLEOTIDE SEQUENCE [LARGE SCALE GENOMIC DNA]</scope>
    <source>
        <strain evidence="2">cv. O-4</strain>
    </source>
</reference>
<name>A0A1R3GBP1_9ROSI</name>
<comment type="caution">
    <text evidence="1">The sequence shown here is derived from an EMBL/GenBank/DDBJ whole genome shotgun (WGS) entry which is preliminary data.</text>
</comment>
<proteinExistence type="predicted"/>
<organism evidence="1 2">
    <name type="scientific">Corchorus olitorius</name>
    <dbReference type="NCBI Taxonomy" id="93759"/>
    <lineage>
        <taxon>Eukaryota</taxon>
        <taxon>Viridiplantae</taxon>
        <taxon>Streptophyta</taxon>
        <taxon>Embryophyta</taxon>
        <taxon>Tracheophyta</taxon>
        <taxon>Spermatophyta</taxon>
        <taxon>Magnoliopsida</taxon>
        <taxon>eudicotyledons</taxon>
        <taxon>Gunneridae</taxon>
        <taxon>Pentapetalae</taxon>
        <taxon>rosids</taxon>
        <taxon>malvids</taxon>
        <taxon>Malvales</taxon>
        <taxon>Malvaceae</taxon>
        <taxon>Grewioideae</taxon>
        <taxon>Apeibeae</taxon>
        <taxon>Corchorus</taxon>
    </lineage>
</organism>
<dbReference type="EMBL" id="AWUE01022936">
    <property type="protein sequence ID" value="OMO55509.1"/>
    <property type="molecule type" value="Genomic_DNA"/>
</dbReference>
<gene>
    <name evidence="1" type="ORF">COLO4_35951</name>
</gene>
<protein>
    <submittedName>
        <fullName evidence="1">Uncharacterized protein</fullName>
    </submittedName>
</protein>
<keyword evidence="2" id="KW-1185">Reference proteome</keyword>
<evidence type="ECO:0000313" key="2">
    <source>
        <dbReference type="Proteomes" id="UP000187203"/>
    </source>
</evidence>
<accession>A0A1R3GBP1</accession>
<dbReference type="Proteomes" id="UP000187203">
    <property type="component" value="Unassembled WGS sequence"/>
</dbReference>
<evidence type="ECO:0000313" key="1">
    <source>
        <dbReference type="EMBL" id="OMO55509.1"/>
    </source>
</evidence>